<dbReference type="OrthoDB" id="4525395at2759"/>
<keyword evidence="2" id="KW-1185">Reference proteome</keyword>
<gene>
    <name evidence="1" type="ORF">ASPGLDRAFT_56668</name>
</gene>
<reference evidence="2" key="1">
    <citation type="journal article" date="2017" name="Genome Biol.">
        <title>Comparative genomics reveals high biological diversity and specific adaptations in the industrially and medically important fungal genus Aspergillus.</title>
        <authorList>
            <person name="de Vries R.P."/>
            <person name="Riley R."/>
            <person name="Wiebenga A."/>
            <person name="Aguilar-Osorio G."/>
            <person name="Amillis S."/>
            <person name="Uchima C.A."/>
            <person name="Anderluh G."/>
            <person name="Asadollahi M."/>
            <person name="Askin M."/>
            <person name="Barry K."/>
            <person name="Battaglia E."/>
            <person name="Bayram O."/>
            <person name="Benocci T."/>
            <person name="Braus-Stromeyer S.A."/>
            <person name="Caldana C."/>
            <person name="Canovas D."/>
            <person name="Cerqueira G.C."/>
            <person name="Chen F."/>
            <person name="Chen W."/>
            <person name="Choi C."/>
            <person name="Clum A."/>
            <person name="Dos Santos R.A."/>
            <person name="Damasio A.R."/>
            <person name="Diallinas G."/>
            <person name="Emri T."/>
            <person name="Fekete E."/>
            <person name="Flipphi M."/>
            <person name="Freyberg S."/>
            <person name="Gallo A."/>
            <person name="Gournas C."/>
            <person name="Habgood R."/>
            <person name="Hainaut M."/>
            <person name="Harispe M.L."/>
            <person name="Henrissat B."/>
            <person name="Hilden K.S."/>
            <person name="Hope R."/>
            <person name="Hossain A."/>
            <person name="Karabika E."/>
            <person name="Karaffa L."/>
            <person name="Karanyi Z."/>
            <person name="Krasevec N."/>
            <person name="Kuo A."/>
            <person name="Kusch H."/>
            <person name="LaButti K."/>
            <person name="Lagendijk E.L."/>
            <person name="Lapidus A."/>
            <person name="Levasseur A."/>
            <person name="Lindquist E."/>
            <person name="Lipzen A."/>
            <person name="Logrieco A.F."/>
            <person name="MacCabe A."/>
            <person name="Maekelae M.R."/>
            <person name="Malavazi I."/>
            <person name="Melin P."/>
            <person name="Meyer V."/>
            <person name="Mielnichuk N."/>
            <person name="Miskei M."/>
            <person name="Molnar A.P."/>
            <person name="Mule G."/>
            <person name="Ngan C.Y."/>
            <person name="Orejas M."/>
            <person name="Orosz E."/>
            <person name="Ouedraogo J.P."/>
            <person name="Overkamp K.M."/>
            <person name="Park H.-S."/>
            <person name="Perrone G."/>
            <person name="Piumi F."/>
            <person name="Punt P.J."/>
            <person name="Ram A.F."/>
            <person name="Ramon A."/>
            <person name="Rauscher S."/>
            <person name="Record E."/>
            <person name="Riano-Pachon D.M."/>
            <person name="Robert V."/>
            <person name="Roehrig J."/>
            <person name="Ruller R."/>
            <person name="Salamov A."/>
            <person name="Salih N.S."/>
            <person name="Samson R.A."/>
            <person name="Sandor E."/>
            <person name="Sanguinetti M."/>
            <person name="Schuetze T."/>
            <person name="Sepcic K."/>
            <person name="Shelest E."/>
            <person name="Sherlock G."/>
            <person name="Sophianopoulou V."/>
            <person name="Squina F.M."/>
            <person name="Sun H."/>
            <person name="Susca A."/>
            <person name="Todd R.B."/>
            <person name="Tsang A."/>
            <person name="Unkles S.E."/>
            <person name="van de Wiele N."/>
            <person name="van Rossen-Uffink D."/>
            <person name="Oliveira J.V."/>
            <person name="Vesth T.C."/>
            <person name="Visser J."/>
            <person name="Yu J.-H."/>
            <person name="Zhou M."/>
            <person name="Andersen M.R."/>
            <person name="Archer D.B."/>
            <person name="Baker S.E."/>
            <person name="Benoit I."/>
            <person name="Brakhage A.A."/>
            <person name="Braus G.H."/>
            <person name="Fischer R."/>
            <person name="Frisvad J.C."/>
            <person name="Goldman G.H."/>
            <person name="Houbraken J."/>
            <person name="Oakley B."/>
            <person name="Pocsi I."/>
            <person name="Scazzocchio C."/>
            <person name="Seiboth B."/>
            <person name="vanKuyk P.A."/>
            <person name="Wortman J."/>
            <person name="Dyer P.S."/>
            <person name="Grigoriev I.V."/>
        </authorList>
    </citation>
    <scope>NUCLEOTIDE SEQUENCE [LARGE SCALE GENOMIC DNA]</scope>
    <source>
        <strain evidence="2">CBS 516.65</strain>
    </source>
</reference>
<name>A0A1L9VQD2_ASPGL</name>
<dbReference type="RefSeq" id="XP_022402832.1">
    <property type="nucleotide sequence ID" value="XM_022548207.1"/>
</dbReference>
<proteinExistence type="predicted"/>
<dbReference type="Proteomes" id="UP000184300">
    <property type="component" value="Unassembled WGS sequence"/>
</dbReference>
<protein>
    <submittedName>
        <fullName evidence="1">Uncharacterized protein</fullName>
    </submittedName>
</protein>
<evidence type="ECO:0000313" key="1">
    <source>
        <dbReference type="EMBL" id="OJJ86138.1"/>
    </source>
</evidence>
<dbReference type="AlphaFoldDB" id="A0A1L9VQD2"/>
<dbReference type="VEuPathDB" id="FungiDB:ASPGLDRAFT_56668"/>
<sequence length="201" mass="23268">MVEKYEFAAIEKAIYRPNYTQLDMGEPQNLDPMVKWRLQALKFIYRDWQPHKETRNLQGVMAAYRSGNLKVEAGKLTVWYGGVKKSGPSPEDDIYSEVFDDKLPMWKSEHGPGRIWVENPFQTRTAKLTTVFPTFNDAWQHERSINARLIGQTNFIVIDRILDDIGSEELVLVLRTSYDRLLSASSFDTSNGSVVKERYEL</sequence>
<evidence type="ECO:0000313" key="2">
    <source>
        <dbReference type="Proteomes" id="UP000184300"/>
    </source>
</evidence>
<organism evidence="1 2">
    <name type="scientific">Aspergillus glaucus CBS 516.65</name>
    <dbReference type="NCBI Taxonomy" id="1160497"/>
    <lineage>
        <taxon>Eukaryota</taxon>
        <taxon>Fungi</taxon>
        <taxon>Dikarya</taxon>
        <taxon>Ascomycota</taxon>
        <taxon>Pezizomycotina</taxon>
        <taxon>Eurotiomycetes</taxon>
        <taxon>Eurotiomycetidae</taxon>
        <taxon>Eurotiales</taxon>
        <taxon>Aspergillaceae</taxon>
        <taxon>Aspergillus</taxon>
        <taxon>Aspergillus subgen. Aspergillus</taxon>
    </lineage>
</organism>
<dbReference type="EMBL" id="KV878893">
    <property type="protein sequence ID" value="OJJ86138.1"/>
    <property type="molecule type" value="Genomic_DNA"/>
</dbReference>
<dbReference type="STRING" id="1160497.A0A1L9VQD2"/>
<dbReference type="GeneID" id="34464468"/>
<accession>A0A1L9VQD2</accession>